<evidence type="ECO:0000256" key="10">
    <source>
        <dbReference type="RuleBase" id="RU364125"/>
    </source>
</evidence>
<dbReference type="OrthoDB" id="5616092at2"/>
<organism evidence="11 12">
    <name type="scientific">Neptuniibacter caesariensis</name>
    <dbReference type="NCBI Taxonomy" id="207954"/>
    <lineage>
        <taxon>Bacteria</taxon>
        <taxon>Pseudomonadati</taxon>
        <taxon>Pseudomonadota</taxon>
        <taxon>Gammaproteobacteria</taxon>
        <taxon>Oceanospirillales</taxon>
        <taxon>Oceanospirillaceae</taxon>
        <taxon>Neptuniibacter</taxon>
    </lineage>
</organism>
<evidence type="ECO:0000256" key="7">
    <source>
        <dbReference type="ARBA" id="ARBA00022779"/>
    </source>
</evidence>
<dbReference type="Pfam" id="PF03748">
    <property type="entry name" value="FliL"/>
    <property type="match status" value="1"/>
</dbReference>
<dbReference type="EMBL" id="AAOW01000016">
    <property type="protein sequence ID" value="EAR60573.1"/>
    <property type="molecule type" value="Genomic_DNA"/>
</dbReference>
<evidence type="ECO:0000256" key="6">
    <source>
        <dbReference type="ARBA" id="ARBA00022692"/>
    </source>
</evidence>
<dbReference type="GO" id="GO:0005886">
    <property type="term" value="C:plasma membrane"/>
    <property type="evidence" value="ECO:0007669"/>
    <property type="project" value="UniProtKB-SubCell"/>
</dbReference>
<keyword evidence="6 10" id="KW-0812">Transmembrane</keyword>
<accession>A0A7U8C310</accession>
<keyword evidence="10" id="KW-0997">Cell inner membrane</keyword>
<evidence type="ECO:0000256" key="8">
    <source>
        <dbReference type="ARBA" id="ARBA00022989"/>
    </source>
</evidence>
<dbReference type="GO" id="GO:0009425">
    <property type="term" value="C:bacterial-type flagellum basal body"/>
    <property type="evidence" value="ECO:0007669"/>
    <property type="project" value="InterPro"/>
</dbReference>
<evidence type="ECO:0000313" key="12">
    <source>
        <dbReference type="Proteomes" id="UP000002171"/>
    </source>
</evidence>
<sequence length="173" mass="18732">MAEEAQEAAEGGEKKSSKLKLIIIAVVALIIVGGGGAAAALFFLGGDSAPAEEAAPAEPVRADAIYTKVRTMGGKPMFVVTLQSKDKRPHYMQLYVEAKSRDQAVADALTLHMPLIVSRLNNLFSTQDFRTLQSLEGKQALREQSTDLVREIMQEKIGKPGVEAILFTNMVMQ</sequence>
<reference evidence="11 12" key="1">
    <citation type="submission" date="2006-02" db="EMBL/GenBank/DDBJ databases">
        <authorList>
            <person name="Pinhassi J."/>
            <person name="Pedros-Alio C."/>
            <person name="Ferriera S."/>
            <person name="Johnson J."/>
            <person name="Kravitz S."/>
            <person name="Halpern A."/>
            <person name="Remington K."/>
            <person name="Beeson K."/>
            <person name="Tran B."/>
            <person name="Rogers Y.-H."/>
            <person name="Friedman R."/>
            <person name="Venter J.C."/>
        </authorList>
    </citation>
    <scope>NUCLEOTIDE SEQUENCE [LARGE SCALE GENOMIC DNA]</scope>
    <source>
        <strain evidence="11 12">MED92</strain>
    </source>
</reference>
<dbReference type="PANTHER" id="PTHR35091:SF2">
    <property type="entry name" value="FLAGELLAR PROTEIN FLIL"/>
    <property type="match status" value="1"/>
</dbReference>
<keyword evidence="4" id="KW-1003">Cell membrane</keyword>
<keyword evidence="11" id="KW-0966">Cell projection</keyword>
<comment type="function">
    <text evidence="1 10">Controls the rotational direction of flagella during chemotaxis.</text>
</comment>
<evidence type="ECO:0000256" key="9">
    <source>
        <dbReference type="ARBA" id="ARBA00023136"/>
    </source>
</evidence>
<comment type="subcellular location">
    <subcellularLocation>
        <location evidence="10">Cell inner membrane</location>
    </subcellularLocation>
    <subcellularLocation>
        <location evidence="2">Cell membrane</location>
        <topology evidence="2">Single-pass membrane protein</topology>
    </subcellularLocation>
</comment>
<gene>
    <name evidence="11" type="ORF">MED92_16955</name>
</gene>
<evidence type="ECO:0000256" key="1">
    <source>
        <dbReference type="ARBA" id="ARBA00002254"/>
    </source>
</evidence>
<keyword evidence="5 10" id="KW-0145">Chemotaxis</keyword>
<dbReference type="InterPro" id="IPR005503">
    <property type="entry name" value="FliL"/>
</dbReference>
<keyword evidence="8 10" id="KW-1133">Transmembrane helix</keyword>
<dbReference type="Proteomes" id="UP000002171">
    <property type="component" value="Unassembled WGS sequence"/>
</dbReference>
<name>A0A7U8C310_NEPCE</name>
<dbReference type="GO" id="GO:0006935">
    <property type="term" value="P:chemotaxis"/>
    <property type="evidence" value="ECO:0007669"/>
    <property type="project" value="UniProtKB-KW"/>
</dbReference>
<evidence type="ECO:0000256" key="2">
    <source>
        <dbReference type="ARBA" id="ARBA00004162"/>
    </source>
</evidence>
<dbReference type="PANTHER" id="PTHR35091">
    <property type="entry name" value="FLAGELLAR PROTEIN FLIL"/>
    <property type="match status" value="1"/>
</dbReference>
<comment type="caution">
    <text evidence="11">The sequence shown here is derived from an EMBL/GenBank/DDBJ whole genome shotgun (WGS) entry which is preliminary data.</text>
</comment>
<dbReference type="AlphaFoldDB" id="A0A7U8C310"/>
<evidence type="ECO:0000256" key="4">
    <source>
        <dbReference type="ARBA" id="ARBA00022475"/>
    </source>
</evidence>
<proteinExistence type="inferred from homology"/>
<keyword evidence="7 10" id="KW-0283">Flagellar rotation</keyword>
<feature type="transmembrane region" description="Helical" evidence="10">
    <location>
        <begin position="21"/>
        <end position="44"/>
    </location>
</feature>
<comment type="similarity">
    <text evidence="3 10">Belongs to the FliL family.</text>
</comment>
<keyword evidence="9 10" id="KW-0472">Membrane</keyword>
<dbReference type="GO" id="GO:0071978">
    <property type="term" value="P:bacterial-type flagellum-dependent swarming motility"/>
    <property type="evidence" value="ECO:0007669"/>
    <property type="project" value="TreeGrafter"/>
</dbReference>
<evidence type="ECO:0000313" key="11">
    <source>
        <dbReference type="EMBL" id="EAR60573.1"/>
    </source>
</evidence>
<keyword evidence="11" id="KW-0969">Cilium</keyword>
<keyword evidence="11" id="KW-0282">Flagellum</keyword>
<dbReference type="RefSeq" id="WP_007021056.1">
    <property type="nucleotide sequence ID" value="NZ_CH724125.1"/>
</dbReference>
<evidence type="ECO:0000256" key="5">
    <source>
        <dbReference type="ARBA" id="ARBA00022500"/>
    </source>
</evidence>
<evidence type="ECO:0000256" key="3">
    <source>
        <dbReference type="ARBA" id="ARBA00008281"/>
    </source>
</evidence>
<protein>
    <recommendedName>
        <fullName evidence="10">Flagellar protein FliL</fullName>
    </recommendedName>
</protein>
<keyword evidence="12" id="KW-1185">Reference proteome</keyword>